<name>A0AAW8JQU5_9GAMM</name>
<dbReference type="AlphaFoldDB" id="A0AAW8JQU5"/>
<gene>
    <name evidence="2" type="ORF">RFH51_19965</name>
</gene>
<organism evidence="2 3">
    <name type="scientific">Acinetobacter gerneri</name>
    <dbReference type="NCBI Taxonomy" id="202952"/>
    <lineage>
        <taxon>Bacteria</taxon>
        <taxon>Pseudomonadati</taxon>
        <taxon>Pseudomonadota</taxon>
        <taxon>Gammaproteobacteria</taxon>
        <taxon>Moraxellales</taxon>
        <taxon>Moraxellaceae</taxon>
        <taxon>Acinetobacter</taxon>
    </lineage>
</organism>
<dbReference type="RefSeq" id="WP_308957507.1">
    <property type="nucleotide sequence ID" value="NZ_JAVICY010000061.1"/>
</dbReference>
<accession>A0AAW8JQU5</accession>
<evidence type="ECO:0000313" key="2">
    <source>
        <dbReference type="EMBL" id="MDQ9073711.1"/>
    </source>
</evidence>
<dbReference type="SUPFAM" id="SSF53850">
    <property type="entry name" value="Periplasmic binding protein-like II"/>
    <property type="match status" value="1"/>
</dbReference>
<reference evidence="2" key="1">
    <citation type="submission" date="2023-08" db="EMBL/GenBank/DDBJ databases">
        <title>Emergence of clinically-relevant ST2 carbapenem-resistant Acinetobacter baumannii strains in hospital sewages in Zhejiang, East of China.</title>
        <authorList>
            <person name="Kaichao C."/>
            <person name="Zhang R."/>
        </authorList>
    </citation>
    <scope>NUCLEOTIDE SEQUENCE</scope>
    <source>
        <strain evidence="2">M-SY-60</strain>
    </source>
</reference>
<dbReference type="GO" id="GO:0022857">
    <property type="term" value="F:transmembrane transporter activity"/>
    <property type="evidence" value="ECO:0007669"/>
    <property type="project" value="InterPro"/>
</dbReference>
<dbReference type="EMBL" id="JAVIDA010000059">
    <property type="protein sequence ID" value="MDQ9073711.1"/>
    <property type="molecule type" value="Genomic_DNA"/>
</dbReference>
<feature type="domain" description="ABC-type glycine betaine transport system substrate-binding" evidence="1">
    <location>
        <begin position="35"/>
        <end position="308"/>
    </location>
</feature>
<dbReference type="Pfam" id="PF04069">
    <property type="entry name" value="OpuAC"/>
    <property type="match status" value="1"/>
</dbReference>
<evidence type="ECO:0000313" key="3">
    <source>
        <dbReference type="Proteomes" id="UP001243195"/>
    </source>
</evidence>
<proteinExistence type="predicted"/>
<dbReference type="Proteomes" id="UP001243195">
    <property type="component" value="Unassembled WGS sequence"/>
</dbReference>
<evidence type="ECO:0000259" key="1">
    <source>
        <dbReference type="Pfam" id="PF04069"/>
    </source>
</evidence>
<dbReference type="Gene3D" id="3.40.190.120">
    <property type="entry name" value="Osmoprotection protein (prox), domain 2"/>
    <property type="match status" value="1"/>
</dbReference>
<comment type="caution">
    <text evidence="2">The sequence shown here is derived from an EMBL/GenBank/DDBJ whole genome shotgun (WGS) entry which is preliminary data.</text>
</comment>
<sequence length="313" mass="34300">MSKSNGNSLFPIKCQIPVIFSLFCLMSQIIHADRPVVIGSKIDTESNLLCQMIHLTLSHQGFKIIDKCSTGVTQVVRKALLEGEIDLYPEYTGNVQNLVKNVKTNSKDPLKIYQTLVQADLKQNKIVWLKPAPANNTFVIAITKKMANSEHINSMDDFARYVNSGNHIKLIGSYEFVSRADGLKAFESKYKFKLKSNQLIMLPGGNTAQTETALARGANKINAAMAYGTDGQLAALNLVALKDTQGAQETYQPAVTIRASVLNSHPEIKSSIEPLFAGLSSPVLSELNSQIVVGGQTPKSVAEQYLKQRGFIK</sequence>
<dbReference type="GO" id="GO:0043190">
    <property type="term" value="C:ATP-binding cassette (ABC) transporter complex"/>
    <property type="evidence" value="ECO:0007669"/>
    <property type="project" value="InterPro"/>
</dbReference>
<dbReference type="InterPro" id="IPR007210">
    <property type="entry name" value="ABC_Gly_betaine_transp_sub-bd"/>
</dbReference>
<protein>
    <submittedName>
        <fullName evidence="2">Glycine betaine ABC transporter substrate-binding protein</fullName>
    </submittedName>
</protein>
<dbReference type="Gene3D" id="3.40.190.10">
    <property type="entry name" value="Periplasmic binding protein-like II"/>
    <property type="match status" value="1"/>
</dbReference>